<feature type="compositionally biased region" description="Polar residues" evidence="1">
    <location>
        <begin position="34"/>
        <end position="54"/>
    </location>
</feature>
<keyword evidence="4" id="KW-1185">Reference proteome</keyword>
<feature type="region of interest" description="Disordered" evidence="1">
    <location>
        <begin position="28"/>
        <end position="69"/>
    </location>
</feature>
<dbReference type="AlphaFoldDB" id="A0A834I3K9"/>
<name>A0A834I3K9_RHYFE</name>
<accession>A0A834I3K9</accession>
<gene>
    <name evidence="3" type="ORF">GWI33_016421</name>
</gene>
<keyword evidence="2" id="KW-0732">Signal</keyword>
<evidence type="ECO:0000313" key="3">
    <source>
        <dbReference type="EMBL" id="KAF7270625.1"/>
    </source>
</evidence>
<comment type="caution">
    <text evidence="3">The sequence shown here is derived from an EMBL/GenBank/DDBJ whole genome shotgun (WGS) entry which is preliminary data.</text>
</comment>
<feature type="signal peptide" evidence="2">
    <location>
        <begin position="1"/>
        <end position="25"/>
    </location>
</feature>
<evidence type="ECO:0008006" key="5">
    <source>
        <dbReference type="Google" id="ProtNLM"/>
    </source>
</evidence>
<feature type="chain" id="PRO_5032476923" description="Secreted protein" evidence="2">
    <location>
        <begin position="26"/>
        <end position="69"/>
    </location>
</feature>
<proteinExistence type="predicted"/>
<sequence length="69" mass="7174">MVAMMLAVVPGLAGLFSAISSKINAASVEKKARTSPSGGRTGSQLLSTSCSNRHMTGRMFPLPHTTIVN</sequence>
<protein>
    <recommendedName>
        <fullName evidence="5">Secreted protein</fullName>
    </recommendedName>
</protein>
<dbReference type="EMBL" id="JAACXV010014075">
    <property type="protein sequence ID" value="KAF7270625.1"/>
    <property type="molecule type" value="Genomic_DNA"/>
</dbReference>
<evidence type="ECO:0000256" key="2">
    <source>
        <dbReference type="SAM" id="SignalP"/>
    </source>
</evidence>
<evidence type="ECO:0000256" key="1">
    <source>
        <dbReference type="SAM" id="MobiDB-lite"/>
    </source>
</evidence>
<dbReference type="Proteomes" id="UP000625711">
    <property type="component" value="Unassembled WGS sequence"/>
</dbReference>
<organism evidence="3 4">
    <name type="scientific">Rhynchophorus ferrugineus</name>
    <name type="common">Red palm weevil</name>
    <name type="synonym">Curculio ferrugineus</name>
    <dbReference type="NCBI Taxonomy" id="354439"/>
    <lineage>
        <taxon>Eukaryota</taxon>
        <taxon>Metazoa</taxon>
        <taxon>Ecdysozoa</taxon>
        <taxon>Arthropoda</taxon>
        <taxon>Hexapoda</taxon>
        <taxon>Insecta</taxon>
        <taxon>Pterygota</taxon>
        <taxon>Neoptera</taxon>
        <taxon>Endopterygota</taxon>
        <taxon>Coleoptera</taxon>
        <taxon>Polyphaga</taxon>
        <taxon>Cucujiformia</taxon>
        <taxon>Curculionidae</taxon>
        <taxon>Dryophthorinae</taxon>
        <taxon>Rhynchophorus</taxon>
    </lineage>
</organism>
<evidence type="ECO:0000313" key="4">
    <source>
        <dbReference type="Proteomes" id="UP000625711"/>
    </source>
</evidence>
<reference evidence="3" key="1">
    <citation type="submission" date="2020-08" db="EMBL/GenBank/DDBJ databases">
        <title>Genome sequencing and assembly of the red palm weevil Rhynchophorus ferrugineus.</title>
        <authorList>
            <person name="Dias G.B."/>
            <person name="Bergman C.M."/>
            <person name="Manee M."/>
        </authorList>
    </citation>
    <scope>NUCLEOTIDE SEQUENCE</scope>
    <source>
        <strain evidence="3">AA-2017</strain>
        <tissue evidence="3">Whole larva</tissue>
    </source>
</reference>